<keyword evidence="7" id="KW-1185">Reference proteome</keyword>
<keyword evidence="3" id="KW-0472">Membrane</keyword>
<sequence length="1280" mass="131459">MAEAKYYLTILPETRELEAGIRTAAERAGRGLVVTPRFDTTGAARAGQTAGRDINRGIGSSNVGEGLGARVARSLGDGTSIGRNFGSRMASGMDSAMSVAGGVVLGNLVTKIGGAVSGAFRSALQGGFSRLTSIDSAQFKLKSLGHEAQATADIMKDATAAVKGTAFGLDEAANTAASAVAAGIKPGQDLTRYLSLTADAAAIAGVSMSEMGSIVNKVQTSGKAYTMELTQLADRGLPIFQWLQEEYGVTGEELSKMVADGKVDSATFQRVIEKNIGGAAKGMGGSFLGSIANMKAAMNRFGAELLAPVFKGIQPLAGGFTTVMDQVTAGIKAPMGQITDLAGKWAEVMAQRMVAWTEGGGLTRITDFLSRIGNAIRDISSGNASGQFGQIVEMFKGIGPAMSAAGSSFATIGQTLARIGPEVLTSVLVPGLQVTAGALKFLADNASWAVPTLVGLRVALAAHAVVAGTVAVATNAAGIATKVWAGVTKVATAAQWLWNAALAANPMVLIVAGVVAAGVAIWAFFTKTETGRKLWEKIWTGVKAVASSVWDWLKSTWQSVWNTISPTLSRIGELARAGFSALGAAIKSVWQFIQPAVAAFGRLYAAVLRLQFNVVVAAFRVLGNVIAWLWRNIAVPAFSAIGAAASALWSAVGVVWDLFTAALRGVGNVIGWLWREVGVPAFDAIKGAVQAFWQFAQPVWDLLTAAIDKIGDRLAVVRDVFVTVFGKIKDVVKDAWDSVGGIFDKITGGINKVADWFGGVGGGANGGTVGGGRVLPGYATGGRISGPGTGTSDSILGFPAMVRVANGEFITNAAATARNLPLLQAINAGRPADELMRLLPRYASGGLTAHTSGVRDYISQAFGIGDIGGWRPEDGYGEHSTGNALDVMIPNWQSAEGQALGNQITGWALKNASALGLTGVIWRQASYGYGNGFDGTGKPMEDRGSPTQNHMDHVHLFMNNAPDPSVSLVGPSVSPLGGSLSGSGSSGSVSSAGGGGSYRAATSAELTSSSNKVDSARTSAKNADQSVDDAQYRVKKAEQRLAEAQAKGKGVEDADHSLMVAKRELQDAIERQAKAHDKLTEAENADTELRTKGKVSKSGGGSSSEGGLSGADFGKTFVSGVLESIGLDGSLFSNPLEWPTVKSLMAGINFAGGLLSGGGGGDQAAGGGGFADGVAESTGLGGVFKALSGGEQAFTAESGSPKLAPGEFNPAVANNATSVAGSAADALSAFLPAVHTGQGNAPGPVDNSITINNPVGSMPQPWRDQVHAEQNARTRTTHVR</sequence>
<feature type="region of interest" description="Disordered" evidence="2">
    <location>
        <begin position="1257"/>
        <end position="1280"/>
    </location>
</feature>
<evidence type="ECO:0000313" key="6">
    <source>
        <dbReference type="EMBL" id="AIM50352.1"/>
    </source>
</evidence>
<feature type="compositionally biased region" description="Basic and acidic residues" evidence="2">
    <location>
        <begin position="1075"/>
        <end position="1091"/>
    </location>
</feature>
<dbReference type="InterPro" id="IPR013491">
    <property type="entry name" value="Tape_meas_N"/>
</dbReference>
<name>A0A088FRD2_9CAUD</name>
<feature type="compositionally biased region" description="Gly residues" evidence="2">
    <location>
        <begin position="1098"/>
        <end position="1109"/>
    </location>
</feature>
<dbReference type="GO" id="GO:0098003">
    <property type="term" value="P:viral tail assembly"/>
    <property type="evidence" value="ECO:0007669"/>
    <property type="project" value="UniProtKB-KW"/>
</dbReference>
<gene>
    <name evidence="6" type="ORF">PBI_OMNICRON_19</name>
</gene>
<feature type="domain" description="Tape measure protein N-terminal" evidence="4">
    <location>
        <begin position="128"/>
        <end position="304"/>
    </location>
</feature>
<dbReference type="InterPro" id="IPR058593">
    <property type="entry name" value="ARB_07466-like_C"/>
</dbReference>
<dbReference type="Pfam" id="PF26571">
    <property type="entry name" value="VldE"/>
    <property type="match status" value="1"/>
</dbReference>
<feature type="region of interest" description="Disordered" evidence="2">
    <location>
        <begin position="1075"/>
        <end position="1109"/>
    </location>
</feature>
<reference evidence="6 7" key="1">
    <citation type="submission" date="2014-08" db="EMBL/GenBank/DDBJ databases">
        <authorList>
            <person name="Isern S."/>
            <person name="Ashley B.D."/>
            <person name="Baer T.D."/>
            <person name="Czarnecki K.W."/>
            <person name="Deneweth R.M."/>
            <person name="Gatt S.M."/>
            <person name="Jenkins M."/>
            <person name="Lang J.F."/>
            <person name="Marfizo C.J."/>
            <person name="McMahon C.W."/>
            <person name="Power T.R."/>
            <person name="Rosales K.A."/>
            <person name="Walter R.S."/>
            <person name="Wozny M.J."/>
            <person name="Yori S."/>
            <person name="Michael S.F."/>
            <person name="Anders K.R."/>
            <person name="Braun M.A."/>
            <person name="Delesalle V.A."/>
            <person name="Hughes L.E."/>
            <person name="Ware V.C."/>
            <person name="Bradley K.W."/>
            <person name="Barker L.P."/>
            <person name="Asai D.J."/>
            <person name="Bowman C.A."/>
            <person name="Russell D.A."/>
            <person name="Pope W.H."/>
            <person name="Jacobs-Sera D."/>
            <person name="Hendrix R.W."/>
            <person name="Hatfull G.F."/>
        </authorList>
    </citation>
    <scope>NUCLEOTIDE SEQUENCE [LARGE SCALE GENOMIC DNA]</scope>
</reference>
<dbReference type="GeneID" id="26628736"/>
<feature type="region of interest" description="Disordered" evidence="2">
    <location>
        <begin position="966"/>
        <end position="1030"/>
    </location>
</feature>
<evidence type="ECO:0000256" key="1">
    <source>
        <dbReference type="ARBA" id="ARBA00022465"/>
    </source>
</evidence>
<feature type="domain" description="ARB-07466-like C-terminal" evidence="5">
    <location>
        <begin position="844"/>
        <end position="951"/>
    </location>
</feature>
<proteinExistence type="predicted"/>
<feature type="compositionally biased region" description="Low complexity" evidence="2">
    <location>
        <begin position="966"/>
        <end position="978"/>
    </location>
</feature>
<evidence type="ECO:0000256" key="2">
    <source>
        <dbReference type="SAM" id="MobiDB-lite"/>
    </source>
</evidence>
<evidence type="ECO:0000259" key="4">
    <source>
        <dbReference type="Pfam" id="PF20155"/>
    </source>
</evidence>
<feature type="transmembrane region" description="Helical" evidence="3">
    <location>
        <begin position="636"/>
        <end position="659"/>
    </location>
</feature>
<dbReference type="RefSeq" id="YP_009201651.1">
    <property type="nucleotide sequence ID" value="NC_028832.1"/>
</dbReference>
<feature type="transmembrane region" description="Helical" evidence="3">
    <location>
        <begin position="496"/>
        <end position="525"/>
    </location>
</feature>
<dbReference type="KEGG" id="vg:26628736"/>
<organism evidence="6 7">
    <name type="scientific">Mycobacterium phage Omnicron</name>
    <dbReference type="NCBI Taxonomy" id="1541819"/>
    <lineage>
        <taxon>Viruses</taxon>
        <taxon>Duplodnaviria</taxon>
        <taxon>Heunggongvirae</taxon>
        <taxon>Uroviricota</taxon>
        <taxon>Caudoviricetes</taxon>
        <taxon>Weiservirinae</taxon>
        <taxon>Kratiovirus</taxon>
        <taxon>Kratiovirus omnicron</taxon>
    </lineage>
</organism>
<accession>A0A088FRD2</accession>
<feature type="transmembrane region" description="Helical" evidence="3">
    <location>
        <begin position="610"/>
        <end position="630"/>
    </location>
</feature>
<evidence type="ECO:0000313" key="7">
    <source>
        <dbReference type="Proteomes" id="UP000029352"/>
    </source>
</evidence>
<keyword evidence="1" id="KW-1245">Viral tail assembly</keyword>
<evidence type="ECO:0000259" key="5">
    <source>
        <dbReference type="Pfam" id="PF26571"/>
    </source>
</evidence>
<dbReference type="Pfam" id="PF20155">
    <property type="entry name" value="TMP_3"/>
    <property type="match status" value="1"/>
</dbReference>
<keyword evidence="3" id="KW-0812">Transmembrane</keyword>
<feature type="compositionally biased region" description="Polar residues" evidence="2">
    <location>
        <begin position="1004"/>
        <end position="1025"/>
    </location>
</feature>
<dbReference type="EMBL" id="KM363596">
    <property type="protein sequence ID" value="AIM50352.1"/>
    <property type="molecule type" value="Genomic_DNA"/>
</dbReference>
<dbReference type="Proteomes" id="UP000029352">
    <property type="component" value="Segment"/>
</dbReference>
<evidence type="ECO:0000256" key="3">
    <source>
        <dbReference type="SAM" id="Phobius"/>
    </source>
</evidence>
<keyword evidence="3" id="KW-1133">Transmembrane helix</keyword>
<dbReference type="NCBIfam" id="TIGR02675">
    <property type="entry name" value="tape_meas_nterm"/>
    <property type="match status" value="1"/>
</dbReference>
<protein>
    <submittedName>
        <fullName evidence="6">Tape measure protein</fullName>
    </submittedName>
</protein>
<keyword evidence="1" id="KW-1188">Viral release from host cell</keyword>